<organism evidence="2 3">
    <name type="scientific">Heligmosomoides polygyrus</name>
    <name type="common">Parasitic roundworm</name>
    <dbReference type="NCBI Taxonomy" id="6339"/>
    <lineage>
        <taxon>Eukaryota</taxon>
        <taxon>Metazoa</taxon>
        <taxon>Ecdysozoa</taxon>
        <taxon>Nematoda</taxon>
        <taxon>Chromadorea</taxon>
        <taxon>Rhabditida</taxon>
        <taxon>Rhabditina</taxon>
        <taxon>Rhabditomorpha</taxon>
        <taxon>Strongyloidea</taxon>
        <taxon>Heligmosomidae</taxon>
        <taxon>Heligmosomoides</taxon>
    </lineage>
</organism>
<evidence type="ECO:0000313" key="3">
    <source>
        <dbReference type="WBParaSite" id="HPBE_0000248401-mRNA-1"/>
    </source>
</evidence>
<evidence type="ECO:0000313" key="2">
    <source>
        <dbReference type="Proteomes" id="UP000050761"/>
    </source>
</evidence>
<sequence length="288" mass="32135">MLVVVSSPFTIGWRCPFSTWCHWKLHALRAKPNTYIQLQATGPCERPAYEDPCHITWLMTVHVFPDSATASEGADAHSQSPASVRCMQGSRCEDGIGGHSASPKVPERKQVPHGHAECEYVEVPLVQETRWSCCKSRDIERGFKAVLCGIPRTTSGVTVIVSERFRDSITGCSDQAKDEFWNLFDEKTAEVPSKYVIITADDLNGHVGATKGGYSYHGGSRNADGERILEYAESHSFTIVNTVFRKRDAKIVPYETVATQHRPLICILKIAPPRLKQTERCCAARIKW</sequence>
<gene>
    <name evidence="1" type="ORF">HPBE_LOCUS2485</name>
</gene>
<proteinExistence type="predicted"/>
<evidence type="ECO:0000313" key="1">
    <source>
        <dbReference type="EMBL" id="VDO25629.1"/>
    </source>
</evidence>
<accession>A0A183F8J2</accession>
<accession>A0A3P7U201</accession>
<protein>
    <submittedName>
        <fullName evidence="3">Endo/exonuclease/phosphatase domain-containing protein</fullName>
    </submittedName>
</protein>
<dbReference type="PANTHER" id="PTHR23227:SF67">
    <property type="entry name" value="CRANIOFACIAL DEVELOPMENT PROTEIN 2-LIKE"/>
    <property type="match status" value="1"/>
</dbReference>
<dbReference type="PANTHER" id="PTHR23227">
    <property type="entry name" value="BUCENTAUR RELATED"/>
    <property type="match status" value="1"/>
</dbReference>
<dbReference type="AlphaFoldDB" id="A0A183F8J2"/>
<dbReference type="InterPro" id="IPR027124">
    <property type="entry name" value="Swc5/CFDP1/2"/>
</dbReference>
<dbReference type="WBParaSite" id="HPBE_0000248401-mRNA-1">
    <property type="protein sequence ID" value="HPBE_0000248401-mRNA-1"/>
    <property type="gene ID" value="HPBE_0000248401"/>
</dbReference>
<dbReference type="InterPro" id="IPR036691">
    <property type="entry name" value="Endo/exonu/phosph_ase_sf"/>
</dbReference>
<dbReference type="Gene3D" id="3.60.10.10">
    <property type="entry name" value="Endonuclease/exonuclease/phosphatase"/>
    <property type="match status" value="1"/>
</dbReference>
<dbReference type="Proteomes" id="UP000050761">
    <property type="component" value="Unassembled WGS sequence"/>
</dbReference>
<reference evidence="3" key="2">
    <citation type="submission" date="2019-09" db="UniProtKB">
        <authorList>
            <consortium name="WormBaseParasite"/>
        </authorList>
    </citation>
    <scope>IDENTIFICATION</scope>
</reference>
<keyword evidence="2" id="KW-1185">Reference proteome</keyword>
<dbReference type="EMBL" id="UZAH01003815">
    <property type="protein sequence ID" value="VDO25629.1"/>
    <property type="molecule type" value="Genomic_DNA"/>
</dbReference>
<reference evidence="1 2" key="1">
    <citation type="submission" date="2018-11" db="EMBL/GenBank/DDBJ databases">
        <authorList>
            <consortium name="Pathogen Informatics"/>
        </authorList>
    </citation>
    <scope>NUCLEOTIDE SEQUENCE [LARGE SCALE GENOMIC DNA]</scope>
</reference>
<name>A0A183F8J2_HELPZ</name>
<dbReference type="OrthoDB" id="418748at2759"/>